<evidence type="ECO:0000256" key="9">
    <source>
        <dbReference type="HAMAP-Rule" id="MF_00151"/>
    </source>
</evidence>
<evidence type="ECO:0000256" key="4">
    <source>
        <dbReference type="ARBA" id="ARBA00022741"/>
    </source>
</evidence>
<comment type="subcellular location">
    <subcellularLocation>
        <location evidence="9">Cytoplasm</location>
    </subcellularLocation>
</comment>
<dbReference type="PANTHER" id="PTHR21342">
    <property type="entry name" value="PHOSPHOPANTETHEINE ADENYLYLTRANSFERASE"/>
    <property type="match status" value="1"/>
</dbReference>
<dbReference type="GO" id="GO:0005737">
    <property type="term" value="C:cytoplasm"/>
    <property type="evidence" value="ECO:0007669"/>
    <property type="project" value="UniProtKB-SubCell"/>
</dbReference>
<gene>
    <name evidence="9 12" type="primary">coaD</name>
    <name evidence="12" type="ORF">FEZ51_03395</name>
    <name evidence="11" type="ORF">IV81_GL001691</name>
</gene>
<dbReference type="EMBL" id="VBTH01000004">
    <property type="protein sequence ID" value="TLQ04969.1"/>
    <property type="molecule type" value="Genomic_DNA"/>
</dbReference>
<dbReference type="GO" id="GO:0004595">
    <property type="term" value="F:pantetheine-phosphate adenylyltransferase activity"/>
    <property type="evidence" value="ECO:0007669"/>
    <property type="project" value="UniProtKB-UniRule"/>
</dbReference>
<comment type="subunit">
    <text evidence="9">Homohexamer.</text>
</comment>
<keyword evidence="13" id="KW-1185">Reference proteome</keyword>
<organism evidence="11 13">
    <name type="scientific">Pediococcus stilesii</name>
    <dbReference type="NCBI Taxonomy" id="331679"/>
    <lineage>
        <taxon>Bacteria</taxon>
        <taxon>Bacillati</taxon>
        <taxon>Bacillota</taxon>
        <taxon>Bacilli</taxon>
        <taxon>Lactobacillales</taxon>
        <taxon>Lactobacillaceae</taxon>
        <taxon>Pediococcus</taxon>
    </lineage>
</organism>
<dbReference type="EMBL" id="JQBX01000008">
    <property type="protein sequence ID" value="KRN94048.1"/>
    <property type="molecule type" value="Genomic_DNA"/>
</dbReference>
<dbReference type="Pfam" id="PF01467">
    <property type="entry name" value="CTP_transf_like"/>
    <property type="match status" value="1"/>
</dbReference>
<evidence type="ECO:0000313" key="14">
    <source>
        <dbReference type="Proteomes" id="UP000305541"/>
    </source>
</evidence>
<dbReference type="Gene3D" id="3.40.50.620">
    <property type="entry name" value="HUPs"/>
    <property type="match status" value="1"/>
</dbReference>
<evidence type="ECO:0000259" key="10">
    <source>
        <dbReference type="Pfam" id="PF01467"/>
    </source>
</evidence>
<feature type="binding site" evidence="9">
    <location>
        <position position="41"/>
    </location>
    <ligand>
        <name>substrate</name>
    </ligand>
</feature>
<feature type="binding site" evidence="9">
    <location>
        <begin position="123"/>
        <end position="129"/>
    </location>
    <ligand>
        <name>ATP</name>
        <dbReference type="ChEBI" id="CHEBI:30616"/>
    </ligand>
</feature>
<evidence type="ECO:0000256" key="8">
    <source>
        <dbReference type="ARBA" id="ARBA00029346"/>
    </source>
</evidence>
<dbReference type="SUPFAM" id="SSF52374">
    <property type="entry name" value="Nucleotidylyl transferase"/>
    <property type="match status" value="1"/>
</dbReference>
<dbReference type="Proteomes" id="UP000305541">
    <property type="component" value="Unassembled WGS sequence"/>
</dbReference>
<dbReference type="InterPro" id="IPR014729">
    <property type="entry name" value="Rossmann-like_a/b/a_fold"/>
</dbReference>
<evidence type="ECO:0000313" key="11">
    <source>
        <dbReference type="EMBL" id="KRN94048.1"/>
    </source>
</evidence>
<keyword evidence="6 9" id="KW-0460">Magnesium</keyword>
<evidence type="ECO:0000256" key="5">
    <source>
        <dbReference type="ARBA" id="ARBA00022840"/>
    </source>
</evidence>
<dbReference type="GO" id="GO:0015937">
    <property type="term" value="P:coenzyme A biosynthetic process"/>
    <property type="evidence" value="ECO:0007669"/>
    <property type="project" value="UniProtKB-UniRule"/>
</dbReference>
<dbReference type="NCBIfam" id="TIGR01510">
    <property type="entry name" value="coaD_prev_kdtB"/>
    <property type="match status" value="1"/>
</dbReference>
<dbReference type="AlphaFoldDB" id="A0A0R2KXK4"/>
<evidence type="ECO:0000256" key="3">
    <source>
        <dbReference type="ARBA" id="ARBA00022695"/>
    </source>
</evidence>
<sequence length="164" mass="18080">MTTALYAGSFDPVTNGHIDIIKRSAAIFDRLIVVVAINTNKQPLLTPQERVNLLVNAVGEIDNVTFKTATGLTVETFKREGANVLIRGVRNGADLDFETQIAGMNQFLDQKVETVFLPANPQWNFTSSSLIKEVIKMGGSVKGLVPEEVENILQARLRNTRPEK</sequence>
<proteinExistence type="inferred from homology"/>
<dbReference type="OrthoDB" id="9806661at2"/>
<keyword evidence="7 9" id="KW-0173">Coenzyme A biosynthesis</keyword>
<comment type="similarity">
    <text evidence="9">Belongs to the bacterial CoaD family.</text>
</comment>
<comment type="function">
    <text evidence="9">Reversibly transfers an adenylyl group from ATP to 4'-phosphopantetheine, yielding dephospho-CoA (dPCoA) and pyrophosphate.</text>
</comment>
<protein>
    <recommendedName>
        <fullName evidence="9">Phosphopantetheine adenylyltransferase</fullName>
        <ecNumber evidence="9">2.7.7.3</ecNumber>
    </recommendedName>
    <alternativeName>
        <fullName evidence="9">Dephospho-CoA pyrophosphorylase</fullName>
    </alternativeName>
    <alternativeName>
        <fullName evidence="9">Pantetheine-phosphate adenylyltransferase</fullName>
        <shortName evidence="9">PPAT</shortName>
    </alternativeName>
</protein>
<keyword evidence="3 9" id="KW-0548">Nucleotidyltransferase</keyword>
<keyword evidence="2 9" id="KW-0808">Transferase</keyword>
<dbReference type="HAMAP" id="MF_00151">
    <property type="entry name" value="PPAT_bact"/>
    <property type="match status" value="1"/>
</dbReference>
<evidence type="ECO:0000256" key="7">
    <source>
        <dbReference type="ARBA" id="ARBA00022993"/>
    </source>
</evidence>
<keyword evidence="4 9" id="KW-0547">Nucleotide-binding</keyword>
<dbReference type="InterPro" id="IPR004821">
    <property type="entry name" value="Cyt_trans-like"/>
</dbReference>
<dbReference type="InterPro" id="IPR001980">
    <property type="entry name" value="PPAT"/>
</dbReference>
<feature type="domain" description="Cytidyltransferase-like" evidence="10">
    <location>
        <begin position="5"/>
        <end position="133"/>
    </location>
</feature>
<comment type="cofactor">
    <cofactor evidence="9">
        <name>Mg(2+)</name>
        <dbReference type="ChEBI" id="CHEBI:18420"/>
    </cofactor>
</comment>
<feature type="binding site" evidence="9">
    <location>
        <begin position="9"/>
        <end position="10"/>
    </location>
    <ligand>
        <name>ATP</name>
        <dbReference type="ChEBI" id="CHEBI:30616"/>
    </ligand>
</feature>
<comment type="pathway">
    <text evidence="9">Cofactor biosynthesis; coenzyme A biosynthesis; CoA from (R)-pantothenate: step 4/5.</text>
</comment>
<evidence type="ECO:0000313" key="12">
    <source>
        <dbReference type="EMBL" id="TLQ04969.1"/>
    </source>
</evidence>
<keyword evidence="5 9" id="KW-0067">ATP-binding</keyword>
<feature type="binding site" evidence="9">
    <location>
        <position position="87"/>
    </location>
    <ligand>
        <name>substrate</name>
    </ligand>
</feature>
<feature type="binding site" evidence="9">
    <location>
        <position position="9"/>
    </location>
    <ligand>
        <name>substrate</name>
    </ligand>
</feature>
<evidence type="ECO:0000313" key="13">
    <source>
        <dbReference type="Proteomes" id="UP000051859"/>
    </source>
</evidence>
<feature type="binding site" evidence="9">
    <location>
        <begin position="88"/>
        <end position="90"/>
    </location>
    <ligand>
        <name>ATP</name>
        <dbReference type="ChEBI" id="CHEBI:30616"/>
    </ligand>
</feature>
<reference evidence="11 13" key="1">
    <citation type="journal article" date="2015" name="Genome Announc.">
        <title>Expanding the biotechnology potential of lactobacilli through comparative genomics of 213 strains and associated genera.</title>
        <authorList>
            <person name="Sun Z."/>
            <person name="Harris H.M."/>
            <person name="McCann A."/>
            <person name="Guo C."/>
            <person name="Argimon S."/>
            <person name="Zhang W."/>
            <person name="Yang X."/>
            <person name="Jeffery I.B."/>
            <person name="Cooney J.C."/>
            <person name="Kagawa T.F."/>
            <person name="Liu W."/>
            <person name="Song Y."/>
            <person name="Salvetti E."/>
            <person name="Wrobel A."/>
            <person name="Rasinkangas P."/>
            <person name="Parkhill J."/>
            <person name="Rea M.C."/>
            <person name="O'Sullivan O."/>
            <person name="Ritari J."/>
            <person name="Douillard F.P."/>
            <person name="Paul Ross R."/>
            <person name="Yang R."/>
            <person name="Briner A.E."/>
            <person name="Felis G.E."/>
            <person name="de Vos W.M."/>
            <person name="Barrangou R."/>
            <person name="Klaenhammer T.R."/>
            <person name="Caufield P.W."/>
            <person name="Cui Y."/>
            <person name="Zhang H."/>
            <person name="O'Toole P.W."/>
        </authorList>
    </citation>
    <scope>NUCLEOTIDE SEQUENCE [LARGE SCALE GENOMIC DNA]</scope>
    <source>
        <strain evidence="11 13">DSM 18001</strain>
    </source>
</reference>
<comment type="catalytic activity">
    <reaction evidence="8 9">
        <text>(R)-4'-phosphopantetheine + ATP + H(+) = 3'-dephospho-CoA + diphosphate</text>
        <dbReference type="Rhea" id="RHEA:19801"/>
        <dbReference type="ChEBI" id="CHEBI:15378"/>
        <dbReference type="ChEBI" id="CHEBI:30616"/>
        <dbReference type="ChEBI" id="CHEBI:33019"/>
        <dbReference type="ChEBI" id="CHEBI:57328"/>
        <dbReference type="ChEBI" id="CHEBI:61723"/>
        <dbReference type="EC" id="2.7.7.3"/>
    </reaction>
</comment>
<dbReference type="NCBIfam" id="TIGR00125">
    <property type="entry name" value="cyt_tran_rel"/>
    <property type="match status" value="1"/>
</dbReference>
<feature type="binding site" evidence="9">
    <location>
        <position position="17"/>
    </location>
    <ligand>
        <name>ATP</name>
        <dbReference type="ChEBI" id="CHEBI:30616"/>
    </ligand>
</feature>
<dbReference type="EC" id="2.7.7.3" evidence="9"/>
<dbReference type="UniPathway" id="UPA00241">
    <property type="reaction ID" value="UER00355"/>
</dbReference>
<keyword evidence="1 9" id="KW-0963">Cytoplasm</keyword>
<name>A0A0R2KXK4_9LACO</name>
<reference evidence="12 14" key="2">
    <citation type="submission" date="2019-05" db="EMBL/GenBank/DDBJ databases">
        <title>The metagenome of a microbial culture collection derived from dairy environment covers the genomic content of the human microbiome.</title>
        <authorList>
            <person name="Roder T."/>
            <person name="Wuthrich D."/>
            <person name="Sattari Z."/>
            <person name="Von Ah U."/>
            <person name="Bar C."/>
            <person name="Ronchi F."/>
            <person name="Macpherson A.J."/>
            <person name="Ganal-Vonarburg S.C."/>
            <person name="Bruggmann R."/>
            <person name="Vergeres G."/>
        </authorList>
    </citation>
    <scope>NUCLEOTIDE SEQUENCE [LARGE SCALE GENOMIC DNA]</scope>
    <source>
        <strain evidence="12 14">FAM 18815</strain>
    </source>
</reference>
<accession>A0A0R2KXK4</accession>
<evidence type="ECO:0000256" key="1">
    <source>
        <dbReference type="ARBA" id="ARBA00022490"/>
    </source>
</evidence>
<dbReference type="PRINTS" id="PR01020">
    <property type="entry name" value="LPSBIOSNTHSS"/>
</dbReference>
<dbReference type="PATRIC" id="fig|331679.3.peg.1728"/>
<dbReference type="CDD" id="cd02163">
    <property type="entry name" value="PPAT"/>
    <property type="match status" value="1"/>
</dbReference>
<evidence type="ECO:0000256" key="2">
    <source>
        <dbReference type="ARBA" id="ARBA00022679"/>
    </source>
</evidence>
<comment type="caution">
    <text evidence="11">The sequence shown here is derived from an EMBL/GenBank/DDBJ whole genome shotgun (WGS) entry which is preliminary data.</text>
</comment>
<dbReference type="RefSeq" id="WP_057802701.1">
    <property type="nucleotide sequence ID" value="NZ_JQBX01000008.1"/>
</dbReference>
<dbReference type="GO" id="GO:0005524">
    <property type="term" value="F:ATP binding"/>
    <property type="evidence" value="ECO:0007669"/>
    <property type="project" value="UniProtKB-KW"/>
</dbReference>
<dbReference type="PANTHER" id="PTHR21342:SF1">
    <property type="entry name" value="PHOSPHOPANTETHEINE ADENYLYLTRANSFERASE"/>
    <property type="match status" value="1"/>
</dbReference>
<feature type="binding site" evidence="9">
    <location>
        <position position="98"/>
    </location>
    <ligand>
        <name>ATP</name>
        <dbReference type="ChEBI" id="CHEBI:30616"/>
    </ligand>
</feature>
<dbReference type="Proteomes" id="UP000051859">
    <property type="component" value="Unassembled WGS sequence"/>
</dbReference>
<feature type="site" description="Transition state stabilizer" evidence="9">
    <location>
        <position position="17"/>
    </location>
</feature>
<evidence type="ECO:0000256" key="6">
    <source>
        <dbReference type="ARBA" id="ARBA00022842"/>
    </source>
</evidence>
<feature type="binding site" evidence="9">
    <location>
        <position position="73"/>
    </location>
    <ligand>
        <name>substrate</name>
    </ligand>
</feature>
<dbReference type="STRING" id="331679.IV81_GL001691"/>